<dbReference type="Gene3D" id="3.30.750.80">
    <property type="entry name" value="RNA methyltransferase domain (HRMD) like"/>
    <property type="match status" value="1"/>
</dbReference>
<sequence>MNGGCTPIYECIAVDMYEIINKNRELKSLASVILERNRKKRLEQGHPWVYASEVASVDGDPQAGALVDVLTHQGRFLAAGYYNPASQIRVRIVSQAPLAAMDTAFFIERFTSCLQHRERFLPGADAYRFVYGEADFLPGLIIDRFGEILVVQLLTLGMDKCRTEIVEALVQVMAPRGIYERSDVSVRELEGLEQRTGVLYGECPRHITVSENGLKVIVDIEEGQKTGYFFDQRENRASIAPLIKGWGGRSGITLQEVETEDGDMKTLPVNKSGKPVTFPYWDGATVLECFAHTGSFTLHACKYGAKKVTCLDVSAHAIESAKANVELNGFTDRVEFVVDDAFAFLRNQVKGLEERSERATGTGEAKSGGKPAAKTDTAKPMTAGGGRTWDVVILDPPAFAKTKSAVAGACRGYKDINLHGMKLVNEGGYLVTASCSYHMQPQLFLDTIAEAAKDAGKVLRLIEWRAAGKDHPQILGVDEGHYLKFAIFEVTSKK</sequence>
<dbReference type="PROSITE" id="PS50890">
    <property type="entry name" value="PUA"/>
    <property type="match status" value="1"/>
</dbReference>
<keyword evidence="12" id="KW-1185">Reference proteome</keyword>
<evidence type="ECO:0000256" key="3">
    <source>
        <dbReference type="ARBA" id="ARBA00022552"/>
    </source>
</evidence>
<keyword evidence="7" id="KW-0694">RNA-binding</keyword>
<comment type="caution">
    <text evidence="11">The sequence shown here is derived from an EMBL/GenBank/DDBJ whole genome shotgun (WGS) entry which is preliminary data.</text>
</comment>
<feature type="domain" description="PUA" evidence="10">
    <location>
        <begin position="30"/>
        <end position="107"/>
    </location>
</feature>
<comment type="similarity">
    <text evidence="8">Belongs to the methyltransferase superfamily. RlmI family.</text>
</comment>
<evidence type="ECO:0000313" key="11">
    <source>
        <dbReference type="EMBL" id="CAH1196454.1"/>
    </source>
</evidence>
<evidence type="ECO:0000313" key="12">
    <source>
        <dbReference type="Proteomes" id="UP000838324"/>
    </source>
</evidence>
<organism evidence="11 12">
    <name type="scientific">Paenibacillus auburnensis</name>
    <dbReference type="NCBI Taxonomy" id="2905649"/>
    <lineage>
        <taxon>Bacteria</taxon>
        <taxon>Bacillati</taxon>
        <taxon>Bacillota</taxon>
        <taxon>Bacilli</taxon>
        <taxon>Bacillales</taxon>
        <taxon>Paenibacillaceae</taxon>
        <taxon>Paenibacillus</taxon>
    </lineage>
</organism>
<protein>
    <submittedName>
        <fullName evidence="11">Ribosomal RNA large subunit methyltransferase I</fullName>
        <ecNumber evidence="11">2.1.1.191</ecNumber>
    </submittedName>
</protein>
<keyword evidence="5 11" id="KW-0808">Transferase</keyword>
<dbReference type="GO" id="GO:0008168">
    <property type="term" value="F:methyltransferase activity"/>
    <property type="evidence" value="ECO:0007669"/>
    <property type="project" value="UniProtKB-KW"/>
</dbReference>
<dbReference type="InterPro" id="IPR002478">
    <property type="entry name" value="PUA"/>
</dbReference>
<dbReference type="InterPro" id="IPR036974">
    <property type="entry name" value="PUA_sf"/>
</dbReference>
<evidence type="ECO:0000256" key="1">
    <source>
        <dbReference type="ARBA" id="ARBA00004496"/>
    </source>
</evidence>
<keyword evidence="3" id="KW-0698">rRNA processing</keyword>
<evidence type="ECO:0000256" key="9">
    <source>
        <dbReference type="SAM" id="MobiDB-lite"/>
    </source>
</evidence>
<dbReference type="Pfam" id="PF17785">
    <property type="entry name" value="PUA_3"/>
    <property type="match status" value="1"/>
</dbReference>
<dbReference type="SMART" id="SM00359">
    <property type="entry name" value="PUA"/>
    <property type="match status" value="1"/>
</dbReference>
<evidence type="ECO:0000256" key="4">
    <source>
        <dbReference type="ARBA" id="ARBA00022603"/>
    </source>
</evidence>
<evidence type="ECO:0000259" key="10">
    <source>
        <dbReference type="SMART" id="SM00359"/>
    </source>
</evidence>
<dbReference type="CDD" id="cd02440">
    <property type="entry name" value="AdoMet_MTases"/>
    <property type="match status" value="1"/>
</dbReference>
<dbReference type="CDD" id="cd11572">
    <property type="entry name" value="RlmI_M_like"/>
    <property type="match status" value="1"/>
</dbReference>
<name>A0ABM9BWK4_9BACL</name>
<dbReference type="Proteomes" id="UP000838324">
    <property type="component" value="Unassembled WGS sequence"/>
</dbReference>
<dbReference type="Gene3D" id="2.30.130.10">
    <property type="entry name" value="PUA domain"/>
    <property type="match status" value="1"/>
</dbReference>
<dbReference type="InterPro" id="IPR041532">
    <property type="entry name" value="RlmI-like_PUA"/>
</dbReference>
<dbReference type="InterPro" id="IPR015947">
    <property type="entry name" value="PUA-like_sf"/>
</dbReference>
<dbReference type="InterPro" id="IPR029063">
    <property type="entry name" value="SAM-dependent_MTases_sf"/>
</dbReference>
<dbReference type="PANTHER" id="PTHR42873:SF1">
    <property type="entry name" value="S-ADENOSYLMETHIONINE-DEPENDENT METHYLTRANSFERASE DOMAIN-CONTAINING PROTEIN"/>
    <property type="match status" value="1"/>
</dbReference>
<accession>A0ABM9BWK4</accession>
<dbReference type="GO" id="GO:0032259">
    <property type="term" value="P:methylation"/>
    <property type="evidence" value="ECO:0007669"/>
    <property type="project" value="UniProtKB-KW"/>
</dbReference>
<dbReference type="SUPFAM" id="SSF53335">
    <property type="entry name" value="S-adenosyl-L-methionine-dependent methyltransferases"/>
    <property type="match status" value="1"/>
</dbReference>
<keyword evidence="4 11" id="KW-0489">Methyltransferase</keyword>
<dbReference type="EC" id="2.1.1.191" evidence="11"/>
<proteinExistence type="inferred from homology"/>
<keyword evidence="2" id="KW-0963">Cytoplasm</keyword>
<dbReference type="Pfam" id="PF03602">
    <property type="entry name" value="Cons_hypoth95"/>
    <property type="match status" value="1"/>
</dbReference>
<feature type="region of interest" description="Disordered" evidence="9">
    <location>
        <begin position="353"/>
        <end position="381"/>
    </location>
</feature>
<dbReference type="EMBL" id="CAKMMG010000001">
    <property type="protein sequence ID" value="CAH1196454.1"/>
    <property type="molecule type" value="Genomic_DNA"/>
</dbReference>
<keyword evidence="6" id="KW-0949">S-adenosyl-L-methionine</keyword>
<evidence type="ECO:0000256" key="7">
    <source>
        <dbReference type="ARBA" id="ARBA00022884"/>
    </source>
</evidence>
<evidence type="ECO:0000256" key="8">
    <source>
        <dbReference type="ARBA" id="ARBA00038091"/>
    </source>
</evidence>
<evidence type="ECO:0000256" key="5">
    <source>
        <dbReference type="ARBA" id="ARBA00022679"/>
    </source>
</evidence>
<gene>
    <name evidence="11" type="primary">rlmI</name>
    <name evidence="11" type="ORF">PAECIP111892_02239</name>
</gene>
<comment type="subcellular location">
    <subcellularLocation>
        <location evidence="1">Cytoplasm</location>
    </subcellularLocation>
</comment>
<evidence type="ECO:0000256" key="6">
    <source>
        <dbReference type="ARBA" id="ARBA00022691"/>
    </source>
</evidence>
<evidence type="ECO:0000256" key="2">
    <source>
        <dbReference type="ARBA" id="ARBA00022490"/>
    </source>
</evidence>
<dbReference type="CDD" id="cd21153">
    <property type="entry name" value="PUA_RlmI"/>
    <property type="match status" value="1"/>
</dbReference>
<reference evidence="11" key="1">
    <citation type="submission" date="2022-01" db="EMBL/GenBank/DDBJ databases">
        <authorList>
            <person name="Criscuolo A."/>
        </authorList>
    </citation>
    <scope>NUCLEOTIDE SEQUENCE</scope>
    <source>
        <strain evidence="11">CIP111892</strain>
    </source>
</reference>
<dbReference type="SUPFAM" id="SSF88697">
    <property type="entry name" value="PUA domain-like"/>
    <property type="match status" value="1"/>
</dbReference>
<dbReference type="Gene3D" id="3.40.50.150">
    <property type="entry name" value="Vaccinia Virus protein VP39"/>
    <property type="match status" value="1"/>
</dbReference>
<dbReference type="PANTHER" id="PTHR42873">
    <property type="entry name" value="RIBOSOMAL RNA LARGE SUBUNIT METHYLTRANSFERASE"/>
    <property type="match status" value="1"/>
</dbReference>